<evidence type="ECO:0000313" key="3">
    <source>
        <dbReference type="Proteomes" id="UP000224003"/>
    </source>
</evidence>
<protein>
    <submittedName>
        <fullName evidence="2">Uncharacterized protein</fullName>
    </submittedName>
</protein>
<accession>A0A9X6WI45</accession>
<dbReference type="EMBL" id="NUVX01000065">
    <property type="protein sequence ID" value="PFJ32330.1"/>
    <property type="molecule type" value="Genomic_DNA"/>
</dbReference>
<sequence>MNLKLKKTEKTTTGLSKRQIELKLKGKKVVLFSKVFGKVVQETAVKTVKEGWKKFKNASDALSEEASGKIFQAELNRFKEQKMKLKKLHAEYMVVKKRLDCLKKDISVYDKKQMRQNAEKLELDQKREKMSPENPTYEYVLQKIDDIEESLARDKKKVQKIQADIEILNMEKEEIISRYAKLKPQHNDEWNEFKKAHNIGIKQKEEQPKFQLVDSNPIAQQVEKVTFEDFTVDEELFKKTPRNLGFLAHNPPTRARAKIQDVEVIKDSLLFEIMYMAQKYNLKQNDGLGLWEKDGVSVCFYQDAYLIFIEKESNQVKVAEFDKENSRQDIIGEGTSLRDITWNDVDKKQNYENLLVNIYNDIMDLKLAI</sequence>
<evidence type="ECO:0000313" key="2">
    <source>
        <dbReference type="EMBL" id="PFJ32330.1"/>
    </source>
</evidence>
<dbReference type="RefSeq" id="WP_098007066.1">
    <property type="nucleotide sequence ID" value="NZ_NUVX01000065.1"/>
</dbReference>
<dbReference type="AlphaFoldDB" id="A0A9X6WI45"/>
<reference evidence="2 3" key="1">
    <citation type="submission" date="2017-09" db="EMBL/GenBank/DDBJ databases">
        <title>Large-scale bioinformatics analysis of Bacillus genomes uncovers conserved roles of natural products in bacterial physiology.</title>
        <authorList>
            <consortium name="Agbiome Team Llc"/>
            <person name="Bleich R.M."/>
            <person name="Grubbs K.J."/>
            <person name="Santa Maria K.C."/>
            <person name="Allen S.E."/>
            <person name="Farag S."/>
            <person name="Shank E.A."/>
            <person name="Bowers A."/>
        </authorList>
    </citation>
    <scope>NUCLEOTIDE SEQUENCE [LARGE SCALE GENOMIC DNA]</scope>
    <source>
        <strain evidence="2 3">AFS085496</strain>
    </source>
</reference>
<dbReference type="Proteomes" id="UP000224003">
    <property type="component" value="Unassembled WGS sequence"/>
</dbReference>
<gene>
    <name evidence="2" type="ORF">COJ15_29105</name>
</gene>
<evidence type="ECO:0000256" key="1">
    <source>
        <dbReference type="SAM" id="Coils"/>
    </source>
</evidence>
<organism evidence="2 3">
    <name type="scientific">Bacillus thuringiensis</name>
    <dbReference type="NCBI Taxonomy" id="1428"/>
    <lineage>
        <taxon>Bacteria</taxon>
        <taxon>Bacillati</taxon>
        <taxon>Bacillota</taxon>
        <taxon>Bacilli</taxon>
        <taxon>Bacillales</taxon>
        <taxon>Bacillaceae</taxon>
        <taxon>Bacillus</taxon>
        <taxon>Bacillus cereus group</taxon>
    </lineage>
</organism>
<feature type="coiled-coil region" evidence="1">
    <location>
        <begin position="85"/>
        <end position="178"/>
    </location>
</feature>
<keyword evidence="1" id="KW-0175">Coiled coil</keyword>
<comment type="caution">
    <text evidence="2">The sequence shown here is derived from an EMBL/GenBank/DDBJ whole genome shotgun (WGS) entry which is preliminary data.</text>
</comment>
<proteinExistence type="predicted"/>
<name>A0A9X6WI45_BACTU</name>